<gene>
    <name evidence="1" type="primary">rlmJ</name>
    <name evidence="2" type="ORF">DW2_13130</name>
</gene>
<comment type="similarity">
    <text evidence="1">Belongs to the RlmJ family.</text>
</comment>
<feature type="binding site" evidence="1">
    <location>
        <position position="162"/>
    </location>
    <ligand>
        <name>S-adenosyl-L-methionine</name>
        <dbReference type="ChEBI" id="CHEBI:59789"/>
    </ligand>
</feature>
<name>A0A085TUV0_9RHOB</name>
<feature type="site" description="Interaction with substrate rRNA" evidence="1">
    <location>
        <position position="4"/>
    </location>
</feature>
<sequence>MLSYQHAYHAGNLADVHKHALLATALDYLTHKDKPLSYIETHAGRGLYALDAAEALKTGEAAAGITRVEELGWFDADHPYARALATVRLLHGPQAYPGSPLVALSLLRESDTIQLCELHPQEFDALSSVIGRKEAVLHKADGYEKALALTPPTPRRGMMLIDPSFEVKSDYATLPKLIAKIAKKWNVGIIALWYPVLASGAQEGMVAALRRDFPEALSHEVRFPPARAGHGMLGSGMFVVNPPFGLAGEAERLSALFAAL</sequence>
<feature type="binding site" evidence="1">
    <location>
        <begin position="141"/>
        <end position="142"/>
    </location>
    <ligand>
        <name>S-adenosyl-L-methionine</name>
        <dbReference type="ChEBI" id="CHEBI:59789"/>
    </ligand>
</feature>
<evidence type="ECO:0000313" key="3">
    <source>
        <dbReference type="Proteomes" id="UP000028607"/>
    </source>
</evidence>
<dbReference type="PANTHER" id="PTHR37426">
    <property type="entry name" value="RIBOSOMAL RNA LARGE SUBUNIT METHYLTRANSFERASE J"/>
    <property type="match status" value="1"/>
</dbReference>
<dbReference type="eggNOG" id="COG2961">
    <property type="taxonomic scope" value="Bacteria"/>
</dbReference>
<dbReference type="HAMAP" id="MF_00934">
    <property type="entry name" value="23SrRNA_methyltr_J"/>
    <property type="match status" value="1"/>
</dbReference>
<organism evidence="2 3">
    <name type="scientific">Thioclava atlantica</name>
    <dbReference type="NCBI Taxonomy" id="1317124"/>
    <lineage>
        <taxon>Bacteria</taxon>
        <taxon>Pseudomonadati</taxon>
        <taxon>Pseudomonadota</taxon>
        <taxon>Alphaproteobacteria</taxon>
        <taxon>Rhodobacterales</taxon>
        <taxon>Paracoccaceae</taxon>
        <taxon>Thioclava</taxon>
    </lineage>
</organism>
<keyword evidence="1" id="KW-0698">rRNA processing</keyword>
<comment type="caution">
    <text evidence="2">The sequence shown here is derived from an EMBL/GenBank/DDBJ whole genome shotgun (WGS) entry which is preliminary data.</text>
</comment>
<dbReference type="GO" id="GO:0070475">
    <property type="term" value="P:rRNA base methylation"/>
    <property type="evidence" value="ECO:0007669"/>
    <property type="project" value="UniProtKB-UniRule"/>
</dbReference>
<protein>
    <recommendedName>
        <fullName evidence="1">Ribosomal RNA large subunit methyltransferase J</fullName>
        <ecNumber evidence="1">2.1.1.266</ecNumber>
    </recommendedName>
    <alternativeName>
        <fullName evidence="1">23S rRNA (adenine(2030)-N6)-methyltransferase</fullName>
    </alternativeName>
    <alternativeName>
        <fullName evidence="1">23S rRNA m6A2030 methyltransferase</fullName>
    </alternativeName>
</protein>
<reference evidence="2 3" key="2">
    <citation type="journal article" date="2015" name="Antonie Van Leeuwenhoek">
        <title>Thioclava indica sp. nov., isolated from surface seawater of the Indian Ocean.</title>
        <authorList>
            <person name="Liu Y."/>
            <person name="Lai Q."/>
            <person name="Du J."/>
            <person name="Xu H."/>
            <person name="Jiang L."/>
            <person name="Shao Z."/>
        </authorList>
    </citation>
    <scope>NUCLEOTIDE SEQUENCE [LARGE SCALE GENOMIC DNA]</scope>
    <source>
        <strain evidence="2 3">13D2W-2</strain>
    </source>
</reference>
<proteinExistence type="inferred from homology"/>
<dbReference type="GO" id="GO:0036307">
    <property type="term" value="F:23S rRNA (adenine(2030)-N(6))-methyltransferase activity"/>
    <property type="evidence" value="ECO:0007669"/>
    <property type="project" value="UniProtKB-UniRule"/>
</dbReference>
<comment type="subunit">
    <text evidence="1">Monomer.</text>
</comment>
<dbReference type="InterPro" id="IPR029063">
    <property type="entry name" value="SAM-dependent_MTases_sf"/>
</dbReference>
<feature type="active site" description="Proton acceptor" evidence="1">
    <location>
        <position position="162"/>
    </location>
</feature>
<feature type="binding site" evidence="1">
    <location>
        <position position="99"/>
    </location>
    <ligand>
        <name>S-adenosyl-L-methionine</name>
        <dbReference type="ChEBI" id="CHEBI:59789"/>
    </ligand>
</feature>
<accession>A0A085TUV0</accession>
<evidence type="ECO:0000313" key="2">
    <source>
        <dbReference type="EMBL" id="KFE34497.1"/>
    </source>
</evidence>
<keyword evidence="3" id="KW-1185">Reference proteome</keyword>
<dbReference type="OrthoDB" id="9791274at2"/>
<keyword evidence="1" id="KW-0489">Methyltransferase</keyword>
<feature type="binding site" evidence="1">
    <location>
        <position position="19"/>
    </location>
    <ligand>
        <name>S-adenosyl-L-methionine</name>
        <dbReference type="ChEBI" id="CHEBI:59789"/>
    </ligand>
</feature>
<reference evidence="3" key="1">
    <citation type="submission" date="2013-04" db="EMBL/GenBank/DDBJ databases">
        <title>Thioclava sp. 13D2W-2 Genome Sequencing.</title>
        <authorList>
            <person name="Lai Q."/>
            <person name="Li G."/>
            <person name="Shao Z."/>
        </authorList>
    </citation>
    <scope>NUCLEOTIDE SEQUENCE [LARGE SCALE GENOMIC DNA]</scope>
    <source>
        <strain evidence="3">13D2W-2</strain>
    </source>
</reference>
<dbReference type="Proteomes" id="UP000028607">
    <property type="component" value="Unassembled WGS sequence"/>
</dbReference>
<dbReference type="Gene3D" id="3.40.50.150">
    <property type="entry name" value="Vaccinia Virus protein VP39"/>
    <property type="match status" value="1"/>
</dbReference>
<dbReference type="GO" id="GO:0005829">
    <property type="term" value="C:cytosol"/>
    <property type="evidence" value="ECO:0007669"/>
    <property type="project" value="TreeGrafter"/>
</dbReference>
<dbReference type="EMBL" id="AQRC01000010">
    <property type="protein sequence ID" value="KFE34497.1"/>
    <property type="molecule type" value="Genomic_DNA"/>
</dbReference>
<keyword evidence="1" id="KW-0949">S-adenosyl-L-methionine</keyword>
<keyword evidence="1" id="KW-0808">Transferase</keyword>
<dbReference type="PATRIC" id="fig|1317124.6.peg.2659"/>
<dbReference type="EC" id="2.1.1.266" evidence="1"/>
<dbReference type="RefSeq" id="WP_038147302.1">
    <property type="nucleotide sequence ID" value="NZ_AQRC01000010.1"/>
</dbReference>
<dbReference type="InterPro" id="IPR007473">
    <property type="entry name" value="RlmJ"/>
</dbReference>
<dbReference type="Pfam" id="PF04378">
    <property type="entry name" value="RsmJ"/>
    <property type="match status" value="1"/>
</dbReference>
<evidence type="ECO:0000256" key="1">
    <source>
        <dbReference type="HAMAP-Rule" id="MF_00934"/>
    </source>
</evidence>
<keyword evidence="1" id="KW-0694">RNA-binding</keyword>
<dbReference type="GO" id="GO:0003723">
    <property type="term" value="F:RNA binding"/>
    <property type="evidence" value="ECO:0007669"/>
    <property type="project" value="UniProtKB-UniRule"/>
</dbReference>
<comment type="function">
    <text evidence="1">Specifically methylates the adenine in position 2030 of 23S rRNA.</text>
</comment>
<dbReference type="PANTHER" id="PTHR37426:SF1">
    <property type="entry name" value="RIBOSOMAL RNA LARGE SUBUNIT METHYLTRANSFERASE J"/>
    <property type="match status" value="1"/>
</dbReference>
<feature type="binding site" evidence="1">
    <location>
        <position position="42"/>
    </location>
    <ligand>
        <name>S-adenosyl-L-methionine</name>
        <dbReference type="ChEBI" id="CHEBI:59789"/>
    </ligand>
</feature>
<comment type="catalytic activity">
    <reaction evidence="1">
        <text>adenosine(2030) in 23S rRNA + S-adenosyl-L-methionine = N(6)-methyladenosine(2030) in 23S rRNA + S-adenosyl-L-homocysteine + H(+)</text>
        <dbReference type="Rhea" id="RHEA:43736"/>
        <dbReference type="Rhea" id="RHEA-COMP:10668"/>
        <dbReference type="Rhea" id="RHEA-COMP:10669"/>
        <dbReference type="ChEBI" id="CHEBI:15378"/>
        <dbReference type="ChEBI" id="CHEBI:57856"/>
        <dbReference type="ChEBI" id="CHEBI:59789"/>
        <dbReference type="ChEBI" id="CHEBI:74411"/>
        <dbReference type="ChEBI" id="CHEBI:74449"/>
        <dbReference type="EC" id="2.1.1.266"/>
    </reaction>
</comment>
<dbReference type="AlphaFoldDB" id="A0A085TUV0"/>
<dbReference type="SUPFAM" id="SSF53335">
    <property type="entry name" value="S-adenosyl-L-methionine-dependent methyltransferases"/>
    <property type="match status" value="1"/>
</dbReference>
<feature type="binding site" evidence="1">
    <location>
        <position position="117"/>
    </location>
    <ligand>
        <name>S-adenosyl-L-methionine</name>
        <dbReference type="ChEBI" id="CHEBI:59789"/>
    </ligand>
</feature>